<feature type="compositionally biased region" description="Pro residues" evidence="1">
    <location>
        <begin position="70"/>
        <end position="79"/>
    </location>
</feature>
<evidence type="ECO:0000313" key="2">
    <source>
        <dbReference type="EMBL" id="EAQ86922.1"/>
    </source>
</evidence>
<feature type="region of interest" description="Disordered" evidence="1">
    <location>
        <begin position="227"/>
        <end position="249"/>
    </location>
</feature>
<dbReference type="EMBL" id="CH408033">
    <property type="protein sequence ID" value="EAQ86922.1"/>
    <property type="molecule type" value="Genomic_DNA"/>
</dbReference>
<dbReference type="HOGENOM" id="CLU_973188_0_0_1"/>
<dbReference type="InParanoid" id="Q2GV29"/>
<reference evidence="3" key="1">
    <citation type="journal article" date="2015" name="Genome Announc.">
        <title>Draft genome sequence of the cellulolytic fungus Chaetomium globosum.</title>
        <authorList>
            <person name="Cuomo C.A."/>
            <person name="Untereiner W.A."/>
            <person name="Ma L.-J."/>
            <person name="Grabherr M."/>
            <person name="Birren B.W."/>
        </authorList>
    </citation>
    <scope>NUCLEOTIDE SEQUENCE [LARGE SCALE GENOMIC DNA]</scope>
    <source>
        <strain evidence="3">ATCC 6205 / CBS 148.51 / DSM 1962 / NBRC 6347 / NRRL 1970</strain>
    </source>
</reference>
<keyword evidence="3" id="KW-1185">Reference proteome</keyword>
<gene>
    <name evidence="2" type="ORF">CHGG_08175</name>
</gene>
<dbReference type="VEuPathDB" id="FungiDB:CHGG_08175"/>
<dbReference type="GeneID" id="4393178"/>
<evidence type="ECO:0000256" key="1">
    <source>
        <dbReference type="SAM" id="MobiDB-lite"/>
    </source>
</evidence>
<evidence type="ECO:0000313" key="3">
    <source>
        <dbReference type="Proteomes" id="UP000001056"/>
    </source>
</evidence>
<dbReference type="RefSeq" id="XP_001225831.1">
    <property type="nucleotide sequence ID" value="XM_001225830.1"/>
</dbReference>
<feature type="compositionally biased region" description="Polar residues" evidence="1">
    <location>
        <begin position="92"/>
        <end position="103"/>
    </location>
</feature>
<organism evidence="2 3">
    <name type="scientific">Chaetomium globosum (strain ATCC 6205 / CBS 148.51 / DSM 1962 / NBRC 6347 / NRRL 1970)</name>
    <name type="common">Soil fungus</name>
    <dbReference type="NCBI Taxonomy" id="306901"/>
    <lineage>
        <taxon>Eukaryota</taxon>
        <taxon>Fungi</taxon>
        <taxon>Dikarya</taxon>
        <taxon>Ascomycota</taxon>
        <taxon>Pezizomycotina</taxon>
        <taxon>Sordariomycetes</taxon>
        <taxon>Sordariomycetidae</taxon>
        <taxon>Sordariales</taxon>
        <taxon>Chaetomiaceae</taxon>
        <taxon>Chaetomium</taxon>
    </lineage>
</organism>
<dbReference type="Proteomes" id="UP000001056">
    <property type="component" value="Unassembled WGS sequence"/>
</dbReference>
<protein>
    <submittedName>
        <fullName evidence="2">Uncharacterized protein</fullName>
    </submittedName>
</protein>
<name>Q2GV29_CHAGB</name>
<sequence length="286" mass="31037">MCTSIPQVRCEATQKRHVVRVYKKKPPGQLRCGPHISRPGLNPMMPWGSEGVGGGSSERTAHLVEKLLPHGPPPVPITPSLPGTRQPVKAPGSSSLRQAWPTSHPTPAPRSEPGHWNNANWNAMKYLIDLSENVIPGASSLLVGAPVESAILYCPTLTAQPDCVTYSVFPGTPLHLNDAEVVQRHGSKEHFGRVGIAQLPYQRPPCLAVLQDVRPDRDIEVVLDIEEGGPDRSPNQPHHQDASHGRTRKRHGYRFLLNSSLTGRNLGSCYLDMIYVESNGSAPGGG</sequence>
<proteinExistence type="predicted"/>
<feature type="region of interest" description="Disordered" evidence="1">
    <location>
        <begin position="69"/>
        <end position="116"/>
    </location>
</feature>
<dbReference type="AlphaFoldDB" id="Q2GV29"/>
<accession>Q2GV29</accession>